<gene>
    <name evidence="2" type="ORF">SM757_14455</name>
</gene>
<proteinExistence type="predicted"/>
<name>A0ABU5IFP6_9BURK</name>
<evidence type="ECO:0000313" key="3">
    <source>
        <dbReference type="Proteomes" id="UP001293718"/>
    </source>
</evidence>
<feature type="compositionally biased region" description="Polar residues" evidence="1">
    <location>
        <begin position="29"/>
        <end position="53"/>
    </location>
</feature>
<comment type="caution">
    <text evidence="2">The sequence shown here is derived from an EMBL/GenBank/DDBJ whole genome shotgun (WGS) entry which is preliminary data.</text>
</comment>
<accession>A0ABU5IFP6</accession>
<organism evidence="2 3">
    <name type="scientific">Azohydromonas lata</name>
    <dbReference type="NCBI Taxonomy" id="45677"/>
    <lineage>
        <taxon>Bacteria</taxon>
        <taxon>Pseudomonadati</taxon>
        <taxon>Pseudomonadota</taxon>
        <taxon>Betaproteobacteria</taxon>
        <taxon>Burkholderiales</taxon>
        <taxon>Sphaerotilaceae</taxon>
        <taxon>Azohydromonas</taxon>
    </lineage>
</organism>
<dbReference type="EMBL" id="JAXOJX010000022">
    <property type="protein sequence ID" value="MDZ5457778.1"/>
    <property type="molecule type" value="Genomic_DNA"/>
</dbReference>
<reference evidence="2 3" key="1">
    <citation type="submission" date="2023-11" db="EMBL/GenBank/DDBJ databases">
        <title>Draft genome of Azohydromonas lata strain H1 (DSM1123), a polyhydroxyalkanoate producer.</title>
        <authorList>
            <person name="Traversa D."/>
            <person name="D'Addabbo P."/>
            <person name="Pazzani C."/>
            <person name="Manzari C."/>
            <person name="Chiara M."/>
            <person name="Scrascia M."/>
        </authorList>
    </citation>
    <scope>NUCLEOTIDE SEQUENCE [LARGE SCALE GENOMIC DNA]</scope>
    <source>
        <strain evidence="2 3">H1</strain>
    </source>
</reference>
<dbReference type="Proteomes" id="UP001293718">
    <property type="component" value="Unassembled WGS sequence"/>
</dbReference>
<sequence>MIKSDTIANPPGETPPNGTPGPAGKAVPDTTSAVGNTAQGSSGAGDGTTQSSDWLAEARVGGAGGTAGAPAAGEPKGPPMRSGSGGADRQGHTEESRRGQY</sequence>
<feature type="compositionally biased region" description="Basic and acidic residues" evidence="1">
    <location>
        <begin position="89"/>
        <end position="101"/>
    </location>
</feature>
<feature type="region of interest" description="Disordered" evidence="1">
    <location>
        <begin position="1"/>
        <end position="101"/>
    </location>
</feature>
<evidence type="ECO:0000313" key="2">
    <source>
        <dbReference type="EMBL" id="MDZ5457778.1"/>
    </source>
</evidence>
<evidence type="ECO:0000256" key="1">
    <source>
        <dbReference type="SAM" id="MobiDB-lite"/>
    </source>
</evidence>
<dbReference type="RefSeq" id="WP_066339050.1">
    <property type="nucleotide sequence ID" value="NZ_JAXOJX010000022.1"/>
</dbReference>
<keyword evidence="3" id="KW-1185">Reference proteome</keyword>
<protein>
    <submittedName>
        <fullName evidence="2">Uncharacterized protein</fullName>
    </submittedName>
</protein>